<keyword evidence="1" id="KW-0472">Membrane</keyword>
<dbReference type="Gene3D" id="3.30.1380.10">
    <property type="match status" value="1"/>
</dbReference>
<evidence type="ECO:0000313" key="3">
    <source>
        <dbReference type="EMBL" id="MBQ0937414.1"/>
    </source>
</evidence>
<dbReference type="EMBL" id="JAGQDG010000008">
    <property type="protein sequence ID" value="MBQ0937414.1"/>
    <property type="molecule type" value="Genomic_DNA"/>
</dbReference>
<dbReference type="SUPFAM" id="SSF55166">
    <property type="entry name" value="Hedgehog/DD-peptidase"/>
    <property type="match status" value="1"/>
</dbReference>
<reference evidence="3 4" key="1">
    <citation type="submission" date="2021-04" db="EMBL/GenBank/DDBJ databases">
        <title>The genome sequence of type strain Ideonella paludis KCTC 32238.</title>
        <authorList>
            <person name="Liu Y."/>
        </authorList>
    </citation>
    <scope>NUCLEOTIDE SEQUENCE [LARGE SCALE GENOMIC DNA]</scope>
    <source>
        <strain evidence="3 4">KCTC 32238</strain>
    </source>
</reference>
<feature type="transmembrane region" description="Helical" evidence="1">
    <location>
        <begin position="77"/>
        <end position="97"/>
    </location>
</feature>
<protein>
    <submittedName>
        <fullName evidence="3">M15 family metallopeptidase</fullName>
    </submittedName>
</protein>
<organism evidence="3 4">
    <name type="scientific">Ideonella paludis</name>
    <dbReference type="NCBI Taxonomy" id="1233411"/>
    <lineage>
        <taxon>Bacteria</taxon>
        <taxon>Pseudomonadati</taxon>
        <taxon>Pseudomonadota</taxon>
        <taxon>Betaproteobacteria</taxon>
        <taxon>Burkholderiales</taxon>
        <taxon>Sphaerotilaceae</taxon>
        <taxon>Ideonella</taxon>
    </lineage>
</organism>
<dbReference type="InterPro" id="IPR009045">
    <property type="entry name" value="Zn_M74/Hedgehog-like"/>
</dbReference>
<evidence type="ECO:0000313" key="4">
    <source>
        <dbReference type="Proteomes" id="UP000672097"/>
    </source>
</evidence>
<accession>A0ABS5E288</accession>
<name>A0ABS5E288_9BURK</name>
<dbReference type="InterPro" id="IPR039561">
    <property type="entry name" value="Peptidase_M15C"/>
</dbReference>
<proteinExistence type="predicted"/>
<keyword evidence="1" id="KW-0812">Transmembrane</keyword>
<gene>
    <name evidence="3" type="ORF">KAK11_18965</name>
</gene>
<evidence type="ECO:0000256" key="1">
    <source>
        <dbReference type="SAM" id="Phobius"/>
    </source>
</evidence>
<feature type="domain" description="Peptidase M15C" evidence="2">
    <location>
        <begin position="209"/>
        <end position="273"/>
    </location>
</feature>
<evidence type="ECO:0000259" key="2">
    <source>
        <dbReference type="Pfam" id="PF13539"/>
    </source>
</evidence>
<keyword evidence="1" id="KW-1133">Transmembrane helix</keyword>
<dbReference type="RefSeq" id="WP_210810962.1">
    <property type="nucleotide sequence ID" value="NZ_JAGQDG010000008.1"/>
</dbReference>
<feature type="transmembrane region" description="Helical" evidence="1">
    <location>
        <begin position="6"/>
        <end position="25"/>
    </location>
</feature>
<comment type="caution">
    <text evidence="3">The sequence shown here is derived from an EMBL/GenBank/DDBJ whole genome shotgun (WGS) entry which is preliminary data.</text>
</comment>
<dbReference type="Pfam" id="PF13539">
    <property type="entry name" value="Peptidase_M15_4"/>
    <property type="match status" value="1"/>
</dbReference>
<dbReference type="CDD" id="cd14845">
    <property type="entry name" value="L-Ala-D-Glu_peptidase_like"/>
    <property type="match status" value="1"/>
</dbReference>
<keyword evidence="4" id="KW-1185">Reference proteome</keyword>
<dbReference type="Proteomes" id="UP000672097">
    <property type="component" value="Unassembled WGS sequence"/>
</dbReference>
<sequence length="282" mass="31558">MVIFSVVAYFLLVCAVLALVFLPTLRERVWGQALQWQRQGRARMQAWGQRREQGLRSSTEGVSDLVQRLVRFAALNWMWLAGGAAVLLSAPLLSSWLRLGHAFEGYDHTASREMDPKIAALLAGEQLVPPPPLPPELFLTKEVEQVYPMAARASRQWELLDAEFQQKLLVVFRLMKEQHGYEMVLIEGYRSPERQNQLAAMGGHVTRAGGGQSYHQYGLAADCAFLRNGKVVISEADPWAAKGYELYGQMAQSVGMVWGGSWRSIKDLGHVELRRPGVIKPG</sequence>